<feature type="transmembrane region" description="Helical" evidence="2">
    <location>
        <begin position="113"/>
        <end position="136"/>
    </location>
</feature>
<keyword evidence="2" id="KW-0472">Membrane</keyword>
<dbReference type="Pfam" id="PF26307">
    <property type="entry name" value="LUCA"/>
    <property type="match status" value="1"/>
</dbReference>
<protein>
    <recommendedName>
        <fullName evidence="5">Transmembrane protein</fullName>
    </recommendedName>
</protein>
<name>A0A0J6VID2_9MYCO</name>
<dbReference type="PATRIC" id="fig|37916.4.peg.4884"/>
<dbReference type="Proteomes" id="UP000036513">
    <property type="component" value="Unassembled WGS sequence"/>
</dbReference>
<organism evidence="3 4">
    <name type="scientific">Mycolicibacterium chlorophenolicum</name>
    <dbReference type="NCBI Taxonomy" id="37916"/>
    <lineage>
        <taxon>Bacteria</taxon>
        <taxon>Bacillati</taxon>
        <taxon>Actinomycetota</taxon>
        <taxon>Actinomycetes</taxon>
        <taxon>Mycobacteriales</taxon>
        <taxon>Mycobacteriaceae</taxon>
        <taxon>Mycolicibacterium</taxon>
    </lineage>
</organism>
<dbReference type="EMBL" id="JYNL01000064">
    <property type="protein sequence ID" value="KMO69994.1"/>
    <property type="molecule type" value="Genomic_DNA"/>
</dbReference>
<evidence type="ECO:0000256" key="1">
    <source>
        <dbReference type="SAM" id="MobiDB-lite"/>
    </source>
</evidence>
<accession>A0A0J6VID2</accession>
<gene>
    <name evidence="3" type="ORF">MCHLDSM_04878</name>
</gene>
<evidence type="ECO:0000313" key="4">
    <source>
        <dbReference type="Proteomes" id="UP000036513"/>
    </source>
</evidence>
<feature type="transmembrane region" description="Helical" evidence="2">
    <location>
        <begin position="85"/>
        <end position="107"/>
    </location>
</feature>
<dbReference type="SUPFAM" id="SSF103473">
    <property type="entry name" value="MFS general substrate transporter"/>
    <property type="match status" value="1"/>
</dbReference>
<feature type="compositionally biased region" description="Acidic residues" evidence="1">
    <location>
        <begin position="206"/>
        <end position="224"/>
    </location>
</feature>
<sequence>MGRTVAVVWHASFSVAAGVLYFFFVLPRTPELLGDTSHTLGTVVRIVTGALIGLAALPVVFTLLRTRRPEFGVPRLALRLRTTSIALHALAGALIIGAAIAEIWLSLDSVGPWLFGIYGAAAAIALLGILAFYLAFVAELPPPPPKPLKVKKRTSRRRGRKAADDDETAAEETETTESAATTEVDETTGADETTQADETVTPTAEADTEDDTEDDSEDDAEPDSDAGGKLQNRRPTGKGTLLSRRRRTRGGVAVED</sequence>
<keyword evidence="2" id="KW-1133">Transmembrane helix</keyword>
<keyword evidence="4" id="KW-1185">Reference proteome</keyword>
<comment type="caution">
    <text evidence="3">The sequence shown here is derived from an EMBL/GenBank/DDBJ whole genome shotgun (WGS) entry which is preliminary data.</text>
</comment>
<dbReference type="InterPro" id="IPR058689">
    <property type="entry name" value="LUCA"/>
</dbReference>
<feature type="transmembrane region" description="Helical" evidence="2">
    <location>
        <begin position="46"/>
        <end position="64"/>
    </location>
</feature>
<feature type="compositionally biased region" description="Basic residues" evidence="1">
    <location>
        <begin position="148"/>
        <end position="160"/>
    </location>
</feature>
<feature type="region of interest" description="Disordered" evidence="1">
    <location>
        <begin position="144"/>
        <end position="256"/>
    </location>
</feature>
<feature type="compositionally biased region" description="Acidic residues" evidence="1">
    <location>
        <begin position="164"/>
        <end position="175"/>
    </location>
</feature>
<dbReference type="RefSeq" id="WP_048472125.1">
    <property type="nucleotide sequence ID" value="NZ_JYNL01000064.1"/>
</dbReference>
<dbReference type="AlphaFoldDB" id="A0A0J6VID2"/>
<evidence type="ECO:0000256" key="2">
    <source>
        <dbReference type="SAM" id="Phobius"/>
    </source>
</evidence>
<dbReference type="InterPro" id="IPR036259">
    <property type="entry name" value="MFS_trans_sf"/>
</dbReference>
<proteinExistence type="predicted"/>
<dbReference type="STRING" id="37916.MCHLDSM_04878"/>
<feature type="transmembrane region" description="Helical" evidence="2">
    <location>
        <begin position="7"/>
        <end position="26"/>
    </location>
</feature>
<keyword evidence="2" id="KW-0812">Transmembrane</keyword>
<reference evidence="3 4" key="1">
    <citation type="journal article" date="2015" name="Genome Biol. Evol.">
        <title>Characterization of Three Mycobacterium spp. with Potential Use in Bioremediation by Genome Sequencing and Comparative Genomics.</title>
        <authorList>
            <person name="Das S."/>
            <person name="Pettersson B.M."/>
            <person name="Behra P.R."/>
            <person name="Ramesh M."/>
            <person name="Dasgupta S."/>
            <person name="Bhattacharya A."/>
            <person name="Kirsebom L.A."/>
        </authorList>
    </citation>
    <scope>NUCLEOTIDE SEQUENCE [LARGE SCALE GENOMIC DNA]</scope>
    <source>
        <strain evidence="3 4">DSM 43826</strain>
    </source>
</reference>
<feature type="compositionally biased region" description="Low complexity" evidence="1">
    <location>
        <begin position="196"/>
        <end position="205"/>
    </location>
</feature>
<evidence type="ECO:0008006" key="5">
    <source>
        <dbReference type="Google" id="ProtNLM"/>
    </source>
</evidence>
<evidence type="ECO:0000313" key="3">
    <source>
        <dbReference type="EMBL" id="KMO69994.1"/>
    </source>
</evidence>